<sequence>MAVPEKIIRIDSLFAELFKKRQWDKRLALHAVFRNWPEVVGAEIAERTAPQVIRGTVLWIAVSDSVWMQQLHLQKQMLLEHINAKVGGSEKISDIRFQIDAALGEEKMVVRSPQPPASPQPVDPEEQKGFERLIGAIVDAELRTRLLALWRKAHR</sequence>
<comment type="caution">
    <text evidence="1">The sequence shown here is derived from an EMBL/GenBank/DDBJ whole genome shotgun (WGS) entry which is preliminary data.</text>
</comment>
<accession>A0A9X4MGS9</accession>
<proteinExistence type="predicted"/>
<organism evidence="1 2">
    <name type="scientific">Thiovibrio frasassiensis</name>
    <dbReference type="NCBI Taxonomy" id="2984131"/>
    <lineage>
        <taxon>Bacteria</taxon>
        <taxon>Pseudomonadati</taxon>
        <taxon>Thermodesulfobacteriota</taxon>
        <taxon>Desulfobulbia</taxon>
        <taxon>Desulfobulbales</taxon>
        <taxon>Thiovibrionaceae</taxon>
        <taxon>Thiovibrio</taxon>
    </lineage>
</organism>
<gene>
    <name evidence="1" type="ORF">OLX77_00035</name>
</gene>
<reference evidence="1" key="2">
    <citation type="submission" date="2022-10" db="EMBL/GenBank/DDBJ databases">
        <authorList>
            <person name="Aronson H.S."/>
        </authorList>
    </citation>
    <scope>NUCLEOTIDE SEQUENCE</scope>
    <source>
        <strain evidence="1">RS19-109</strain>
    </source>
</reference>
<dbReference type="AlphaFoldDB" id="A0A9X4MGS9"/>
<dbReference type="InterPro" id="IPR007922">
    <property type="entry name" value="DciA-like"/>
</dbReference>
<name>A0A9X4MGS9_9BACT</name>
<dbReference type="PANTHER" id="PTHR36456:SF1">
    <property type="entry name" value="UPF0232 PROTEIN SCO3875"/>
    <property type="match status" value="1"/>
</dbReference>
<protein>
    <submittedName>
        <fullName evidence="1">DUF721 domain-containing protein</fullName>
    </submittedName>
</protein>
<dbReference type="Pfam" id="PF05258">
    <property type="entry name" value="DciA"/>
    <property type="match status" value="1"/>
</dbReference>
<evidence type="ECO:0000313" key="1">
    <source>
        <dbReference type="EMBL" id="MDG4474544.1"/>
    </source>
</evidence>
<dbReference type="RefSeq" id="WP_307631527.1">
    <property type="nucleotide sequence ID" value="NZ_JAPHEH010000001.1"/>
</dbReference>
<keyword evidence="2" id="KW-1185">Reference proteome</keyword>
<dbReference type="Proteomes" id="UP001154240">
    <property type="component" value="Unassembled WGS sequence"/>
</dbReference>
<evidence type="ECO:0000313" key="2">
    <source>
        <dbReference type="Proteomes" id="UP001154240"/>
    </source>
</evidence>
<reference evidence="1" key="1">
    <citation type="journal article" date="2022" name="bioRxiv">
        <title>Thiovibrio frasassiensisgen. nov., sp. nov., an autotrophic, elemental sulfur disproportionating bacterium isolated from sulfidic karst sediment, and proposal of Thiovibrionaceae fam. nov.</title>
        <authorList>
            <person name="Aronson H."/>
            <person name="Thomas C."/>
            <person name="Bhattacharyya M."/>
            <person name="Eckstein S."/>
            <person name="Jensen S."/>
            <person name="Barco R."/>
            <person name="Macalady J."/>
            <person name="Amend J."/>
        </authorList>
    </citation>
    <scope>NUCLEOTIDE SEQUENCE</scope>
    <source>
        <strain evidence="1">RS19-109</strain>
    </source>
</reference>
<dbReference type="EMBL" id="JAPHEH010000001">
    <property type="protein sequence ID" value="MDG4474544.1"/>
    <property type="molecule type" value="Genomic_DNA"/>
</dbReference>
<dbReference type="PANTHER" id="PTHR36456">
    <property type="entry name" value="UPF0232 PROTEIN SCO3875"/>
    <property type="match status" value="1"/>
</dbReference>